<evidence type="ECO:0000259" key="3">
    <source>
        <dbReference type="PROSITE" id="PS51462"/>
    </source>
</evidence>
<dbReference type="HOGENOM" id="CLU_037162_25_2_2"/>
<organism evidence="4 5">
    <name type="scientific">Methanosarcina thermophila CHTI-55</name>
    <dbReference type="NCBI Taxonomy" id="1434121"/>
    <lineage>
        <taxon>Archaea</taxon>
        <taxon>Methanobacteriati</taxon>
        <taxon>Methanobacteriota</taxon>
        <taxon>Stenosarchaea group</taxon>
        <taxon>Methanomicrobia</taxon>
        <taxon>Methanosarcinales</taxon>
        <taxon>Methanosarcinaceae</taxon>
        <taxon>Methanosarcina</taxon>
    </lineage>
</organism>
<dbReference type="PRINTS" id="PR00502">
    <property type="entry name" value="NUDIXFAMILY"/>
</dbReference>
<dbReference type="InterPro" id="IPR000086">
    <property type="entry name" value="NUDIX_hydrolase_dom"/>
</dbReference>
<dbReference type="Proteomes" id="UP000056925">
    <property type="component" value="Chromosome"/>
</dbReference>
<dbReference type="AlphaFoldDB" id="A0A0E3HA50"/>
<dbReference type="InterPro" id="IPR020476">
    <property type="entry name" value="Nudix_hydrolase"/>
</dbReference>
<proteinExistence type="predicted"/>
<dbReference type="PROSITE" id="PS51462">
    <property type="entry name" value="NUDIX"/>
    <property type="match status" value="1"/>
</dbReference>
<accession>A0A0E3HA50</accession>
<evidence type="ECO:0000313" key="5">
    <source>
        <dbReference type="Proteomes" id="UP000056925"/>
    </source>
</evidence>
<protein>
    <submittedName>
        <fullName evidence="4">MuT/NUDIX protein</fullName>
    </submittedName>
</protein>
<evidence type="ECO:0000256" key="2">
    <source>
        <dbReference type="ARBA" id="ARBA00022801"/>
    </source>
</evidence>
<dbReference type="Pfam" id="PF00293">
    <property type="entry name" value="NUDIX"/>
    <property type="match status" value="1"/>
</dbReference>
<dbReference type="PANTHER" id="PTHR43046">
    <property type="entry name" value="GDP-MANNOSE MANNOSYL HYDROLASE"/>
    <property type="match status" value="1"/>
</dbReference>
<evidence type="ECO:0000256" key="1">
    <source>
        <dbReference type="ARBA" id="ARBA00001946"/>
    </source>
</evidence>
<dbReference type="GO" id="GO:0016787">
    <property type="term" value="F:hydrolase activity"/>
    <property type="evidence" value="ECO:0007669"/>
    <property type="project" value="UniProtKB-KW"/>
</dbReference>
<dbReference type="InterPro" id="IPR015797">
    <property type="entry name" value="NUDIX_hydrolase-like_dom_sf"/>
</dbReference>
<dbReference type="PROSITE" id="PS00893">
    <property type="entry name" value="NUDIX_BOX"/>
    <property type="match status" value="1"/>
</dbReference>
<name>A0A0E3HA50_METTE</name>
<gene>
    <name evidence="4" type="ORF">MSTHC_0921</name>
</gene>
<dbReference type="GeneID" id="41602228"/>
<dbReference type="InterPro" id="IPR020084">
    <property type="entry name" value="NUDIX_hydrolase_CS"/>
</dbReference>
<dbReference type="PANTHER" id="PTHR43046:SF14">
    <property type="entry name" value="MUTT_NUDIX FAMILY PROTEIN"/>
    <property type="match status" value="1"/>
</dbReference>
<dbReference type="EMBL" id="CP009502">
    <property type="protein sequence ID" value="AKB15239.1"/>
    <property type="molecule type" value="Genomic_DNA"/>
</dbReference>
<dbReference type="SUPFAM" id="SSF55811">
    <property type="entry name" value="Nudix"/>
    <property type="match status" value="1"/>
</dbReference>
<dbReference type="KEGG" id="mthe:MSTHC_0921"/>
<dbReference type="PATRIC" id="fig|1434121.4.peg.1165"/>
<comment type="cofactor">
    <cofactor evidence="1">
        <name>Mg(2+)</name>
        <dbReference type="ChEBI" id="CHEBI:18420"/>
    </cofactor>
</comment>
<dbReference type="Gene3D" id="3.90.79.10">
    <property type="entry name" value="Nucleoside Triphosphate Pyrophosphohydrolase"/>
    <property type="match status" value="1"/>
</dbReference>
<feature type="domain" description="Nudix hydrolase" evidence="3">
    <location>
        <begin position="5"/>
        <end position="132"/>
    </location>
</feature>
<sequence>MLKIRKRRRSTAIIETPRGILVVAGRRGLYVLPGGGTNKGESITQAIVRELKEETGLIVTGARFLFEHAGHVQRAYSGIYFKDYHTVYLIKASGIARPLNEVKYINYYSPDSEIKLSRTTKEIIDRFYEFKRTII</sequence>
<keyword evidence="2" id="KW-0378">Hydrolase</keyword>
<dbReference type="RefSeq" id="WP_148704391.1">
    <property type="nucleotide sequence ID" value="NZ_CP009502.1"/>
</dbReference>
<evidence type="ECO:0000313" key="4">
    <source>
        <dbReference type="EMBL" id="AKB15239.1"/>
    </source>
</evidence>
<reference evidence="4 5" key="1">
    <citation type="submission" date="2014-07" db="EMBL/GenBank/DDBJ databases">
        <title>Methanogenic archaea and the global carbon cycle.</title>
        <authorList>
            <person name="Henriksen J.R."/>
            <person name="Luke J."/>
            <person name="Reinhart S."/>
            <person name="Benedict M.N."/>
            <person name="Youngblut N.D."/>
            <person name="Metcalf M.E."/>
            <person name="Whitaker R.J."/>
            <person name="Metcalf W.W."/>
        </authorList>
    </citation>
    <scope>NUCLEOTIDE SEQUENCE [LARGE SCALE GENOMIC DNA]</scope>
    <source>
        <strain evidence="4 5">CHTI-55</strain>
    </source>
</reference>